<proteinExistence type="inferred from homology"/>
<comment type="subcellular location">
    <subcellularLocation>
        <location evidence="1">Cell membrane</location>
        <topology evidence="1">Multi-pass membrane protein</topology>
    </subcellularLocation>
</comment>
<dbReference type="RefSeq" id="WP_420851922.1">
    <property type="nucleotide sequence ID" value="NZ_CAKMMW010000017.1"/>
</dbReference>
<feature type="transmembrane region" description="Helical" evidence="7">
    <location>
        <begin position="15"/>
        <end position="34"/>
    </location>
</feature>
<dbReference type="Pfam" id="PF04239">
    <property type="entry name" value="DUF421"/>
    <property type="match status" value="1"/>
</dbReference>
<keyword evidence="4 7" id="KW-0812">Transmembrane</keyword>
<evidence type="ECO:0000313" key="10">
    <source>
        <dbReference type="Proteomes" id="UP000838821"/>
    </source>
</evidence>
<feature type="domain" description="YetF C-terminal" evidence="8">
    <location>
        <begin position="90"/>
        <end position="221"/>
    </location>
</feature>
<feature type="transmembrane region" description="Helical" evidence="7">
    <location>
        <begin position="41"/>
        <end position="60"/>
    </location>
</feature>
<name>A0ABN8GY71_9BACL</name>
<accession>A0ABN8GY71</accession>
<dbReference type="Proteomes" id="UP000838821">
    <property type="component" value="Unassembled WGS sequence"/>
</dbReference>
<evidence type="ECO:0000256" key="5">
    <source>
        <dbReference type="ARBA" id="ARBA00022989"/>
    </source>
</evidence>
<dbReference type="PANTHER" id="PTHR34582">
    <property type="entry name" value="UPF0702 TRANSMEMBRANE PROTEIN YCAP"/>
    <property type="match status" value="1"/>
</dbReference>
<evidence type="ECO:0000256" key="1">
    <source>
        <dbReference type="ARBA" id="ARBA00004651"/>
    </source>
</evidence>
<feature type="transmembrane region" description="Helical" evidence="7">
    <location>
        <begin position="66"/>
        <end position="89"/>
    </location>
</feature>
<keyword evidence="10" id="KW-1185">Reference proteome</keyword>
<evidence type="ECO:0000313" key="9">
    <source>
        <dbReference type="EMBL" id="CAH1219178.1"/>
    </source>
</evidence>
<dbReference type="InterPro" id="IPR023090">
    <property type="entry name" value="UPF0702_alpha/beta_dom_sf"/>
</dbReference>
<evidence type="ECO:0000256" key="6">
    <source>
        <dbReference type="ARBA" id="ARBA00023136"/>
    </source>
</evidence>
<organism evidence="9 10">
    <name type="scientific">Paenibacillus allorhizoplanae</name>
    <dbReference type="NCBI Taxonomy" id="2905648"/>
    <lineage>
        <taxon>Bacteria</taxon>
        <taxon>Bacillati</taxon>
        <taxon>Bacillota</taxon>
        <taxon>Bacilli</taxon>
        <taxon>Bacillales</taxon>
        <taxon>Paenibacillaceae</taxon>
        <taxon>Paenibacillus</taxon>
    </lineage>
</organism>
<evidence type="ECO:0000259" key="8">
    <source>
        <dbReference type="Pfam" id="PF04239"/>
    </source>
</evidence>
<dbReference type="Gene3D" id="3.30.240.20">
    <property type="entry name" value="bsu07140 like domains"/>
    <property type="match status" value="2"/>
</dbReference>
<evidence type="ECO:0000256" key="7">
    <source>
        <dbReference type="SAM" id="Phobius"/>
    </source>
</evidence>
<keyword evidence="6 7" id="KW-0472">Membrane</keyword>
<keyword evidence="5 7" id="KW-1133">Transmembrane helix</keyword>
<gene>
    <name evidence="9" type="ORF">PAECIP111891_04859</name>
</gene>
<keyword evidence="3" id="KW-1003">Cell membrane</keyword>
<evidence type="ECO:0000256" key="3">
    <source>
        <dbReference type="ARBA" id="ARBA00022475"/>
    </source>
</evidence>
<reference evidence="9" key="1">
    <citation type="submission" date="2022-01" db="EMBL/GenBank/DDBJ databases">
        <authorList>
            <person name="Criscuolo A."/>
        </authorList>
    </citation>
    <scope>NUCLEOTIDE SEQUENCE</scope>
    <source>
        <strain evidence="9">CIP111891</strain>
    </source>
</reference>
<sequence length="244" mass="27662">MDFFHSQESLTTMQWILRAVIGYFFLLITAKALGQRSISQLRFLDFVIALILGNIMAHPLSDEHLALKGSMITTIALVVLYLLTSWLSLKWNFLKHLFEPSPLTLIEHGKLRMGGLRKAKISVDHLFSELRKQQVEDIEKVALALWEPGGMVSVFLEPQHQTVTAKDMAIPSDPFSLVKPLIIQGAYDKKLLAQQGKDLAWLEAQMQTLQVDMEHVVLATLDDQDQVRVYTERDTQGGDELTLH</sequence>
<dbReference type="EMBL" id="CAKMMW010000017">
    <property type="protein sequence ID" value="CAH1219178.1"/>
    <property type="molecule type" value="Genomic_DNA"/>
</dbReference>
<comment type="similarity">
    <text evidence="2">Belongs to the UPF0702 family.</text>
</comment>
<evidence type="ECO:0000256" key="2">
    <source>
        <dbReference type="ARBA" id="ARBA00006448"/>
    </source>
</evidence>
<dbReference type="PANTHER" id="PTHR34582:SF5">
    <property type="entry name" value="UPF0702 TRANSMEMBRANE PROTEIN YETF"/>
    <property type="match status" value="1"/>
</dbReference>
<evidence type="ECO:0000256" key="4">
    <source>
        <dbReference type="ARBA" id="ARBA00022692"/>
    </source>
</evidence>
<comment type="caution">
    <text evidence="9">The sequence shown here is derived from an EMBL/GenBank/DDBJ whole genome shotgun (WGS) entry which is preliminary data.</text>
</comment>
<protein>
    <recommendedName>
        <fullName evidence="8">YetF C-terminal domain-containing protein</fullName>
    </recommendedName>
</protein>
<dbReference type="InterPro" id="IPR007353">
    <property type="entry name" value="DUF421"/>
</dbReference>